<keyword evidence="2" id="KW-0288">FMN</keyword>
<dbReference type="Gene3D" id="3.40.50.360">
    <property type="match status" value="1"/>
</dbReference>
<evidence type="ECO:0000313" key="3">
    <source>
        <dbReference type="EMBL" id="HJF92260.1"/>
    </source>
</evidence>
<protein>
    <submittedName>
        <fullName evidence="3">Flavodoxin family protein</fullName>
    </submittedName>
</protein>
<accession>A0A921LBZ4</accession>
<gene>
    <name evidence="3" type="ORF">K8W02_07740</name>
</gene>
<dbReference type="SUPFAM" id="SSF52218">
    <property type="entry name" value="Flavoproteins"/>
    <property type="match status" value="1"/>
</dbReference>
<dbReference type="Proteomes" id="UP000717835">
    <property type="component" value="Unassembled WGS sequence"/>
</dbReference>
<name>A0A921LBZ4_9BACT</name>
<comment type="caution">
    <text evidence="3">The sequence shown here is derived from an EMBL/GenBank/DDBJ whole genome shotgun (WGS) entry which is preliminary data.</text>
</comment>
<dbReference type="AlphaFoldDB" id="A0A921LBZ4"/>
<evidence type="ECO:0000256" key="2">
    <source>
        <dbReference type="ARBA" id="ARBA00022643"/>
    </source>
</evidence>
<dbReference type="PANTHER" id="PTHR43278:SF2">
    <property type="entry name" value="IRON-SULFUR FLAVOPROTEIN"/>
    <property type="match status" value="1"/>
</dbReference>
<dbReference type="RefSeq" id="WP_022020482.1">
    <property type="nucleotide sequence ID" value="NZ_CALUIP010000034.1"/>
</dbReference>
<keyword evidence="1" id="KW-0285">Flavoprotein</keyword>
<proteinExistence type="predicted"/>
<dbReference type="EMBL" id="DYVX01000061">
    <property type="protein sequence ID" value="HJF92260.1"/>
    <property type="molecule type" value="Genomic_DNA"/>
</dbReference>
<dbReference type="InterPro" id="IPR029039">
    <property type="entry name" value="Flavoprotein-like_sf"/>
</dbReference>
<dbReference type="InterPro" id="IPR051796">
    <property type="entry name" value="ISF_SsuE-like"/>
</dbReference>
<reference evidence="3" key="1">
    <citation type="journal article" date="2021" name="PeerJ">
        <title>Extensive microbial diversity within the chicken gut microbiome revealed by metagenomics and culture.</title>
        <authorList>
            <person name="Gilroy R."/>
            <person name="Ravi A."/>
            <person name="Getino M."/>
            <person name="Pursley I."/>
            <person name="Horton D.L."/>
            <person name="Alikhan N.F."/>
            <person name="Baker D."/>
            <person name="Gharbi K."/>
            <person name="Hall N."/>
            <person name="Watson M."/>
            <person name="Adriaenssens E.M."/>
            <person name="Foster-Nyarko E."/>
            <person name="Jarju S."/>
            <person name="Secka A."/>
            <person name="Antonio M."/>
            <person name="Oren A."/>
            <person name="Chaudhuri R.R."/>
            <person name="La Ragione R."/>
            <person name="Hildebrand F."/>
            <person name="Pallen M.J."/>
        </authorList>
    </citation>
    <scope>NUCLEOTIDE SEQUENCE</scope>
    <source>
        <strain evidence="3">CHK55-1828</strain>
    </source>
</reference>
<sequence length="171" mass="19447">MKLIMSDSPIDTSLLAGKDITYFDLSALKIAPCVGCFGCWTRTPGKCVVRDDATRIYPCIARSNRVLYISRLRYGGYDTVMKTMLERAIPVQQAFIRIHEGETHHVQRAVALKQATILAYGAQTEEEQDIFRQLVARNARNMSFESHKIVFTTEALLESMVKNVLQQWEKS</sequence>
<organism evidence="3 4">
    <name type="scientific">Mediterranea massiliensis</name>
    <dbReference type="NCBI Taxonomy" id="1841865"/>
    <lineage>
        <taxon>Bacteria</taxon>
        <taxon>Pseudomonadati</taxon>
        <taxon>Bacteroidota</taxon>
        <taxon>Bacteroidia</taxon>
        <taxon>Bacteroidales</taxon>
        <taxon>Bacteroidaceae</taxon>
        <taxon>Mediterranea</taxon>
    </lineage>
</organism>
<evidence type="ECO:0000313" key="4">
    <source>
        <dbReference type="Proteomes" id="UP000717835"/>
    </source>
</evidence>
<reference evidence="3" key="2">
    <citation type="submission" date="2021-09" db="EMBL/GenBank/DDBJ databases">
        <authorList>
            <person name="Gilroy R."/>
        </authorList>
    </citation>
    <scope>NUCLEOTIDE SEQUENCE</scope>
    <source>
        <strain evidence="3">CHK55-1828</strain>
    </source>
</reference>
<dbReference type="PANTHER" id="PTHR43278">
    <property type="entry name" value="NAD(P)H-DEPENDENT FMN-CONTAINING OXIDOREDUCTASE YWQN-RELATED"/>
    <property type="match status" value="1"/>
</dbReference>
<evidence type="ECO:0000256" key="1">
    <source>
        <dbReference type="ARBA" id="ARBA00022630"/>
    </source>
</evidence>